<accession>A0A3E0G821</accession>
<dbReference type="PANTHER" id="PTHR43130">
    <property type="entry name" value="ARAC-FAMILY TRANSCRIPTIONAL REGULATOR"/>
    <property type="match status" value="1"/>
</dbReference>
<dbReference type="OrthoDB" id="9035860at2"/>
<keyword evidence="4" id="KW-1185">Reference proteome</keyword>
<keyword evidence="1" id="KW-0812">Transmembrane</keyword>
<reference evidence="3 4" key="1">
    <citation type="submission" date="2018-08" db="EMBL/GenBank/DDBJ databases">
        <title>Genomic Encyclopedia of Archaeal and Bacterial Type Strains, Phase II (KMG-II): from individual species to whole genera.</title>
        <authorList>
            <person name="Goeker M."/>
        </authorList>
    </citation>
    <scope>NUCLEOTIDE SEQUENCE [LARGE SCALE GENOMIC DNA]</scope>
    <source>
        <strain evidence="3 4">DSM 45791</strain>
    </source>
</reference>
<dbReference type="EMBL" id="QUNO01000037">
    <property type="protein sequence ID" value="REH18146.1"/>
    <property type="molecule type" value="Genomic_DNA"/>
</dbReference>
<gene>
    <name evidence="3" type="ORF">BCF44_13733</name>
</gene>
<name>A0A3E0G821_9PSEU</name>
<dbReference type="InterPro" id="IPR029062">
    <property type="entry name" value="Class_I_gatase-like"/>
</dbReference>
<evidence type="ECO:0000313" key="3">
    <source>
        <dbReference type="EMBL" id="REH18146.1"/>
    </source>
</evidence>
<dbReference type="RefSeq" id="WP_116182203.1">
    <property type="nucleotide sequence ID" value="NZ_CP144375.1"/>
</dbReference>
<dbReference type="Pfam" id="PF01965">
    <property type="entry name" value="DJ-1_PfpI"/>
    <property type="match status" value="1"/>
</dbReference>
<proteinExistence type="predicted"/>
<dbReference type="AlphaFoldDB" id="A0A3E0G821"/>
<evidence type="ECO:0000256" key="1">
    <source>
        <dbReference type="SAM" id="Phobius"/>
    </source>
</evidence>
<protein>
    <submittedName>
        <fullName evidence="3">DJ-1/PfpI family protein</fullName>
    </submittedName>
</protein>
<dbReference type="PANTHER" id="PTHR43130:SF3">
    <property type="entry name" value="HTH-TYPE TRANSCRIPTIONAL REGULATOR RV1931C"/>
    <property type="match status" value="1"/>
</dbReference>
<feature type="domain" description="DJ-1/PfpI" evidence="2">
    <location>
        <begin position="3"/>
        <end position="142"/>
    </location>
</feature>
<keyword evidence="1" id="KW-0472">Membrane</keyword>
<comment type="caution">
    <text evidence="3">The sequence shown here is derived from an EMBL/GenBank/DDBJ whole genome shotgun (WGS) entry which is preliminary data.</text>
</comment>
<organism evidence="3 4">
    <name type="scientific">Kutzneria buriramensis</name>
    <dbReference type="NCBI Taxonomy" id="1045776"/>
    <lineage>
        <taxon>Bacteria</taxon>
        <taxon>Bacillati</taxon>
        <taxon>Actinomycetota</taxon>
        <taxon>Actinomycetes</taxon>
        <taxon>Pseudonocardiales</taxon>
        <taxon>Pseudonocardiaceae</taxon>
        <taxon>Kutzneria</taxon>
    </lineage>
</organism>
<dbReference type="Gene3D" id="3.40.50.880">
    <property type="match status" value="1"/>
</dbReference>
<sequence length="187" mass="18981">MTRVVLLAYPGVDELDLFGAYAVLAKAVDARITAARPQVTGSAGILFAATDGLSVAADADALVVPGGRGARDAAADPELLHVLRAAGSRGTAVFSVCSGALLVAAAGLAAGRRLAVHRNKRTLLAGYPVGEVVTGLVRDGQLRSVGGDRQASVKAVDIAFRVLAEFAPDTVDAVSARTEILPGRVPS</sequence>
<evidence type="ECO:0000313" key="4">
    <source>
        <dbReference type="Proteomes" id="UP000256269"/>
    </source>
</evidence>
<feature type="transmembrane region" description="Helical" evidence="1">
    <location>
        <begin position="92"/>
        <end position="111"/>
    </location>
</feature>
<dbReference type="InterPro" id="IPR052158">
    <property type="entry name" value="INH-QAR"/>
</dbReference>
<evidence type="ECO:0000259" key="2">
    <source>
        <dbReference type="Pfam" id="PF01965"/>
    </source>
</evidence>
<dbReference type="Proteomes" id="UP000256269">
    <property type="component" value="Unassembled WGS sequence"/>
</dbReference>
<keyword evidence="1" id="KW-1133">Transmembrane helix</keyword>
<dbReference type="InterPro" id="IPR002818">
    <property type="entry name" value="DJ-1/PfpI"/>
</dbReference>
<dbReference type="SUPFAM" id="SSF52317">
    <property type="entry name" value="Class I glutamine amidotransferase-like"/>
    <property type="match status" value="1"/>
</dbReference>